<dbReference type="GeneID" id="29518488"/>
<evidence type="ECO:0000313" key="2">
    <source>
        <dbReference type="EMBL" id="WFP90683.1"/>
    </source>
</evidence>
<evidence type="ECO:0000313" key="4">
    <source>
        <dbReference type="Proteomes" id="UP001214094"/>
    </source>
</evidence>
<reference evidence="2 4" key="2">
    <citation type="submission" date="2023-03" db="EMBL/GenBank/DDBJ databases">
        <title>Comparative genome and transcriptome analysis combination mining strategies for increasing vitamin B12 production of Ensifer adhaerens strain.</title>
        <authorList>
            <person name="Yongheng L."/>
        </authorList>
    </citation>
    <scope>NUCLEOTIDE SEQUENCE [LARGE SCALE GENOMIC DNA]</scope>
    <source>
        <strain evidence="2 4">Casida A-T305</strain>
    </source>
</reference>
<dbReference type="EMBL" id="CP121308">
    <property type="protein sequence ID" value="WFP90683.1"/>
    <property type="molecule type" value="Genomic_DNA"/>
</dbReference>
<dbReference type="RefSeq" id="WP_034804634.1">
    <property type="nucleotide sequence ID" value="NZ_CP015880.1"/>
</dbReference>
<evidence type="ECO:0008006" key="5">
    <source>
        <dbReference type="Google" id="ProtNLM"/>
    </source>
</evidence>
<sequence length="211" mass="23906">MKKPGSMKGLEDLGRVRLSRNFFFRDFLHSEIADFYRIPNIPDDPDLAIEAGRRLCEELLEPLEATFGRLVIRSGYRNRAVNGFGNANGLNCSTNAASAADHIWDMRDADGCIGATACIVIPWVWDRRGEIGGWQSIAWWIHDHLPYASLCFFPKLWAFNIQWHERPARRIMSFVEPRGVLTKAGMENQAGRHAEAYAGFPDLRAAPIFTL</sequence>
<accession>A0A9Q8Y793</accession>
<dbReference type="SUPFAM" id="SSF55166">
    <property type="entry name" value="Hedgehog/DD-peptidase"/>
    <property type="match status" value="1"/>
</dbReference>
<name>A0A9Q8Y793_ENSAD</name>
<protein>
    <recommendedName>
        <fullName evidence="5">Peptidase M15</fullName>
    </recommendedName>
</protein>
<reference evidence="1" key="1">
    <citation type="submission" date="2022-06" db="EMBL/GenBank/DDBJ databases">
        <title>Physiological and biochemical characterization and genomic elucidation of a strain of the genus Ensifer adhaerens M8 that combines arsenic oxidation and chromium reduction.</title>
        <authorList>
            <person name="Li X."/>
            <person name="Yu c."/>
        </authorList>
    </citation>
    <scope>NUCLEOTIDE SEQUENCE</scope>
    <source>
        <strain evidence="1">M8</strain>
    </source>
</reference>
<keyword evidence="4" id="KW-1185">Reference proteome</keyword>
<dbReference type="InterPro" id="IPR009045">
    <property type="entry name" value="Zn_M74/Hedgehog-like"/>
</dbReference>
<evidence type="ECO:0000313" key="1">
    <source>
        <dbReference type="EMBL" id="USJ23311.1"/>
    </source>
</evidence>
<dbReference type="EMBL" id="CP098807">
    <property type="protein sequence ID" value="USJ23311.1"/>
    <property type="molecule type" value="Genomic_DNA"/>
</dbReference>
<dbReference type="KEGG" id="eah:FA04_19140"/>
<organism evidence="1 3">
    <name type="scientific">Ensifer adhaerens</name>
    <name type="common">Sinorhizobium morelense</name>
    <dbReference type="NCBI Taxonomy" id="106592"/>
    <lineage>
        <taxon>Bacteria</taxon>
        <taxon>Pseudomonadati</taxon>
        <taxon>Pseudomonadota</taxon>
        <taxon>Alphaproteobacteria</taxon>
        <taxon>Hyphomicrobiales</taxon>
        <taxon>Rhizobiaceae</taxon>
        <taxon>Sinorhizobium/Ensifer group</taxon>
        <taxon>Ensifer</taxon>
    </lineage>
</organism>
<proteinExistence type="predicted"/>
<evidence type="ECO:0000313" key="3">
    <source>
        <dbReference type="Proteomes" id="UP001055460"/>
    </source>
</evidence>
<gene>
    <name evidence="1" type="ORF">NE863_18880</name>
    <name evidence="2" type="ORF">P4B07_19390</name>
</gene>
<dbReference type="AlphaFoldDB" id="A0A9Q8Y793"/>
<dbReference type="Proteomes" id="UP001055460">
    <property type="component" value="Chromosome"/>
</dbReference>
<dbReference type="OrthoDB" id="7171572at2"/>
<dbReference type="Proteomes" id="UP001214094">
    <property type="component" value="Chromosome"/>
</dbReference>